<gene>
    <name evidence="21" type="primary">ADCY1</name>
</gene>
<feature type="transmembrane region" description="Helical" evidence="19">
    <location>
        <begin position="596"/>
        <end position="615"/>
    </location>
</feature>
<dbReference type="InterPro" id="IPR029787">
    <property type="entry name" value="Nucleotide_cyclase"/>
</dbReference>
<keyword evidence="6" id="KW-0677">Repeat</keyword>
<keyword evidence="7 15" id="KW-0547">Nucleotide-binding</keyword>
<dbReference type="GO" id="GO:0035556">
    <property type="term" value="P:intracellular signal transduction"/>
    <property type="evidence" value="ECO:0007669"/>
    <property type="project" value="InterPro"/>
</dbReference>
<feature type="binding site" evidence="17">
    <location>
        <position position="298"/>
    </location>
    <ligand>
        <name>Mg(2+)</name>
        <dbReference type="ChEBI" id="CHEBI:18420"/>
        <label>2</label>
        <note>catalytic</note>
    </ligand>
</feature>
<keyword evidence="9 15" id="KW-0460">Magnesium</keyword>
<evidence type="ECO:0000256" key="8">
    <source>
        <dbReference type="ARBA" id="ARBA00022840"/>
    </source>
</evidence>
<keyword evidence="4 19" id="KW-0812">Transmembrane</keyword>
<evidence type="ECO:0000256" key="5">
    <source>
        <dbReference type="ARBA" id="ARBA00022723"/>
    </source>
</evidence>
<dbReference type="SMART" id="SM00044">
    <property type="entry name" value="CYCc"/>
    <property type="match status" value="2"/>
</dbReference>
<keyword evidence="10 19" id="KW-1133">Transmembrane helix</keyword>
<dbReference type="Proteomes" id="UP000694558">
    <property type="component" value="Chromosome 7"/>
</dbReference>
<feature type="binding site" evidence="16">
    <location>
        <position position="386"/>
    </location>
    <ligand>
        <name>ATP</name>
        <dbReference type="ChEBI" id="CHEBI:30616"/>
    </ligand>
</feature>
<dbReference type="Ensembl" id="ENSSMAT00000082983.1">
    <property type="protein sequence ID" value="ENSSMAP00000051186.1"/>
    <property type="gene ID" value="ENSSMAG00000020231.2"/>
</dbReference>
<keyword evidence="14 15" id="KW-0456">Lyase</keyword>
<evidence type="ECO:0000256" key="12">
    <source>
        <dbReference type="ARBA" id="ARBA00023136"/>
    </source>
</evidence>
<evidence type="ECO:0000256" key="4">
    <source>
        <dbReference type="ARBA" id="ARBA00022692"/>
    </source>
</evidence>
<evidence type="ECO:0000313" key="21">
    <source>
        <dbReference type="Ensembl" id="ENSSMAP00000051186.1"/>
    </source>
</evidence>
<comment type="subcellular location">
    <subcellularLocation>
        <location evidence="3">Membrane</location>
        <topology evidence="3">Multi-pass membrane protein</topology>
    </subcellularLocation>
</comment>
<comment type="cofactor">
    <cofactor evidence="2">
        <name>Mn(2+)</name>
        <dbReference type="ChEBI" id="CHEBI:29035"/>
    </cofactor>
</comment>
<evidence type="ECO:0000259" key="20">
    <source>
        <dbReference type="PROSITE" id="PS50125"/>
    </source>
</evidence>
<dbReference type="PIRSF" id="PIRSF039050">
    <property type="entry name" value="Ade_cyc"/>
    <property type="match status" value="1"/>
</dbReference>
<dbReference type="PROSITE" id="PS00452">
    <property type="entry name" value="GUANYLATE_CYCLASE_1"/>
    <property type="match status" value="2"/>
</dbReference>
<organism evidence="21 22">
    <name type="scientific">Scophthalmus maximus</name>
    <name type="common">Turbot</name>
    <name type="synonym">Psetta maxima</name>
    <dbReference type="NCBI Taxonomy" id="52904"/>
    <lineage>
        <taxon>Eukaryota</taxon>
        <taxon>Metazoa</taxon>
        <taxon>Chordata</taxon>
        <taxon>Craniata</taxon>
        <taxon>Vertebrata</taxon>
        <taxon>Euteleostomi</taxon>
        <taxon>Actinopterygii</taxon>
        <taxon>Neopterygii</taxon>
        <taxon>Teleostei</taxon>
        <taxon>Neoteleostei</taxon>
        <taxon>Acanthomorphata</taxon>
        <taxon>Carangaria</taxon>
        <taxon>Pleuronectiformes</taxon>
        <taxon>Pleuronectoidei</taxon>
        <taxon>Scophthalmidae</taxon>
        <taxon>Scophthalmus</taxon>
    </lineage>
</organism>
<evidence type="ECO:0000256" key="17">
    <source>
        <dbReference type="PIRSR" id="PIRSR039050-51"/>
    </source>
</evidence>
<dbReference type="InterPro" id="IPR032628">
    <property type="entry name" value="AC_N"/>
</dbReference>
<feature type="transmembrane region" description="Helical" evidence="19">
    <location>
        <begin position="705"/>
        <end position="724"/>
    </location>
</feature>
<evidence type="ECO:0000256" key="13">
    <source>
        <dbReference type="ARBA" id="ARBA00023180"/>
    </source>
</evidence>
<accession>A0A8D3CV78</accession>
<keyword evidence="12 15" id="KW-0472">Membrane</keyword>
<dbReference type="PANTHER" id="PTHR45627">
    <property type="entry name" value="ADENYLATE CYCLASE TYPE 1"/>
    <property type="match status" value="1"/>
</dbReference>
<feature type="binding site" evidence="16">
    <location>
        <begin position="956"/>
        <end position="960"/>
    </location>
    <ligand>
        <name>ATP</name>
        <dbReference type="ChEBI" id="CHEBI:30616"/>
    </ligand>
</feature>
<feature type="transmembrane region" description="Helical" evidence="19">
    <location>
        <begin position="153"/>
        <end position="183"/>
    </location>
</feature>
<evidence type="ECO:0000256" key="7">
    <source>
        <dbReference type="ARBA" id="ARBA00022741"/>
    </source>
</evidence>
<dbReference type="GO" id="GO:0006171">
    <property type="term" value="P:cAMP biosynthetic process"/>
    <property type="evidence" value="ECO:0007669"/>
    <property type="project" value="UniProtKB-KW"/>
</dbReference>
<feature type="transmembrane region" description="Helical" evidence="19">
    <location>
        <begin position="62"/>
        <end position="80"/>
    </location>
</feature>
<feature type="binding site" evidence="17">
    <location>
        <position position="299"/>
    </location>
    <ligand>
        <name>Mg(2+)</name>
        <dbReference type="ChEBI" id="CHEBI:18420"/>
        <label>2</label>
        <note>catalytic</note>
    </ligand>
</feature>
<dbReference type="AlphaFoldDB" id="A0A8D3CV78"/>
<dbReference type="CDD" id="cd07302">
    <property type="entry name" value="CHD"/>
    <property type="match status" value="2"/>
</dbReference>
<evidence type="ECO:0000256" key="16">
    <source>
        <dbReference type="PIRSR" id="PIRSR039050-50"/>
    </source>
</evidence>
<dbReference type="PROSITE" id="PS50125">
    <property type="entry name" value="GUANYLATE_CYCLASE_2"/>
    <property type="match status" value="2"/>
</dbReference>
<dbReference type="GO" id="GO:0046872">
    <property type="term" value="F:metal ion binding"/>
    <property type="evidence" value="ECO:0007669"/>
    <property type="project" value="UniProtKB-KW"/>
</dbReference>
<proteinExistence type="inferred from homology"/>
<comment type="function">
    <text evidence="15">Catalyzes the formation of the signaling molecule cAMP in response to G-protein signaling.</text>
</comment>
<evidence type="ECO:0000313" key="22">
    <source>
        <dbReference type="Proteomes" id="UP000694558"/>
    </source>
</evidence>
<evidence type="ECO:0000256" key="9">
    <source>
        <dbReference type="ARBA" id="ARBA00022842"/>
    </source>
</evidence>
<feature type="domain" description="Guanylate cyclase" evidence="20">
    <location>
        <begin position="820"/>
        <end position="962"/>
    </location>
</feature>
<evidence type="ECO:0000256" key="15">
    <source>
        <dbReference type="PIRNR" id="PIRNR039050"/>
    </source>
</evidence>
<feature type="transmembrane region" description="Helical" evidence="19">
    <location>
        <begin position="121"/>
        <end position="141"/>
    </location>
</feature>
<keyword evidence="8 15" id="KW-0067">ATP-binding</keyword>
<dbReference type="Pfam" id="PF00211">
    <property type="entry name" value="Guanylate_cyc"/>
    <property type="match status" value="2"/>
</dbReference>
<dbReference type="GO" id="GO:0005886">
    <property type="term" value="C:plasma membrane"/>
    <property type="evidence" value="ECO:0007669"/>
    <property type="project" value="InterPro"/>
</dbReference>
<dbReference type="InterPro" id="IPR030672">
    <property type="entry name" value="Adcy"/>
</dbReference>
<feature type="binding site" evidence="16">
    <location>
        <begin position="340"/>
        <end position="342"/>
    </location>
    <ligand>
        <name>ATP</name>
        <dbReference type="ChEBI" id="CHEBI:30616"/>
    </ligand>
</feature>
<feature type="binding site" evidence="16">
    <location>
        <position position="872"/>
    </location>
    <ligand>
        <name>ATP</name>
        <dbReference type="ChEBI" id="CHEBI:30616"/>
    </ligand>
</feature>
<keyword evidence="17" id="KW-0464">Manganese</keyword>
<dbReference type="GO" id="GO:0007189">
    <property type="term" value="P:adenylate cyclase-activating G protein-coupled receptor signaling pathway"/>
    <property type="evidence" value="ECO:0007669"/>
    <property type="project" value="TreeGrafter"/>
</dbReference>
<name>A0A8D3CV78_SCOMX</name>
<evidence type="ECO:0000256" key="19">
    <source>
        <dbReference type="SAM" id="Phobius"/>
    </source>
</evidence>
<keyword evidence="11 15" id="KW-0115">cAMP biosynthesis</keyword>
<sequence length="1106" mass="123225">MNGTDMEEVPFQKVKTRRKRGHCPPGVPLTTIACEDEFDCKELESLFQNYNLKLEQTSTLKALAVLIVMSSTLAVVELLSGPSLTVSKGSHPVHSVIFVSLFIVTNVKYLQVTQLQQIVNLTLLFGFTFSLLCCPFSLGAMGMEPPTAPEQGVWQLILVTFVAYALLPVRTLLAVVFGIMVSVSHLIVTATSVTVKTQRMWRTLVANTVLFTSVNLSGLFVRILTERAQRKAFLQARNCIEERLRMEDENEKQERLLMSLLPRNVAMEMKEDFLKPPERIFHKIYIQRHDNVSILFADIVGFTSLASQCTAQELVKLLNELFGKFDELATENHCRRIKILGDCYYCVSGLTQPKADHAHCCVEMGLDMIDTITSVAEATEVNLNMRVGLHTGRVLCGVLGLRKWQYDVWSNDVTLANVMEAGGLPGKVHITRSTLECLNGDYEVEPGNGHERNAFLQKHDIETFFIVPSHRRKIFPGLILSDIKPAKKMKFKTVCYLLVQLMHCRKMFKAEIPFSNVMNCEDGDKRRAMRTAPQKLRNRPNANQANVIQSSPRTRVNRYIGRLIEARQTESDTADLNVLTLMYKCSEREQRVRDPLILVLLVFCICFLVACIMYLHITRVQCFPGCLTIQIRTVLCILIVLLIYAVAQACVVSGNATNVTFLELGANRTMAELPCDGAHYAFLSCVVGTLTLALFLRVSWLPKMALMLLLGVLYVTVLELSGFRRTAGGGSFHIRGYEPILSLLLFVSALALHSRQLDLKLRLDFLWAVQAEEERDGMEKVKLDNRRILFNLLPAHVAQHFLLSNPRNMDLYYQSYAQVGVLFASIPNFNDFYIELDGNNMGVECLRLLNEIIADFDELMDKECYKDIEKIKTIGSTYMAAVGLVPTIGTKAKKSVYDHLSTIADYAIEMFDVLDEINYQSYNEFVLRVGINVGPVVAGVIGARRPQYDIWGNTVNVASRMDSTGVPGKIQVTEEVYRLLKTNYDLVCRGKVSVKGKGEMLTYFLEGKVQGVGTVTTSSVVRSASLARRIHSCGKTSVPTNLGSVSSAANLTAHAVQVNAANSSVSQVTCLPSSCVPAVGEVDEEEDVEVSGIRMEAVAAVAGVTV</sequence>
<evidence type="ECO:0000256" key="1">
    <source>
        <dbReference type="ARBA" id="ARBA00001593"/>
    </source>
</evidence>
<comment type="cofactor">
    <cofactor evidence="17">
        <name>Mg(2+)</name>
        <dbReference type="ChEBI" id="CHEBI:18420"/>
    </cofactor>
    <cofactor evidence="17">
        <name>Mn(2+)</name>
        <dbReference type="ChEBI" id="CHEBI:29035"/>
    </cofactor>
    <text evidence="17">Binds 2 magnesium ions per subunit. Is also active with manganese (in vitro).</text>
</comment>
<dbReference type="SUPFAM" id="SSF55073">
    <property type="entry name" value="Nucleotide cyclase"/>
    <property type="match status" value="2"/>
</dbReference>
<feature type="binding site" evidence="17">
    <location>
        <position position="342"/>
    </location>
    <ligand>
        <name>Mg(2+)</name>
        <dbReference type="ChEBI" id="CHEBI:18420"/>
        <label>2</label>
        <note>catalytic</note>
    </ligand>
</feature>
<evidence type="ECO:0000256" key="3">
    <source>
        <dbReference type="ARBA" id="ARBA00004141"/>
    </source>
</evidence>
<evidence type="ECO:0000256" key="18">
    <source>
        <dbReference type="RuleBase" id="RU000405"/>
    </source>
</evidence>
<feature type="binding site" evidence="16">
    <location>
        <begin position="949"/>
        <end position="951"/>
    </location>
    <ligand>
        <name>ATP</name>
        <dbReference type="ChEBI" id="CHEBI:30616"/>
    </ligand>
</feature>
<comment type="similarity">
    <text evidence="15 18">Belongs to the adenylyl cyclase class-4/guanylyl cyclase family.</text>
</comment>
<feature type="binding site" evidence="16">
    <location>
        <position position="995"/>
    </location>
    <ligand>
        <name>ATP</name>
        <dbReference type="ChEBI" id="CHEBI:30616"/>
    </ligand>
</feature>
<dbReference type="Gene3D" id="3.30.70.1230">
    <property type="entry name" value="Nucleotide cyclase"/>
    <property type="match status" value="2"/>
</dbReference>
<feature type="binding site" evidence="17">
    <location>
        <position position="342"/>
    </location>
    <ligand>
        <name>Mg(2+)</name>
        <dbReference type="ChEBI" id="CHEBI:18420"/>
        <label>1</label>
        <note>catalytic</note>
    </ligand>
</feature>
<keyword evidence="13" id="KW-0325">Glycoprotein</keyword>
<dbReference type="GeneTree" id="ENSGT00940000154872"/>
<comment type="catalytic activity">
    <reaction evidence="1 15">
        <text>ATP = 3',5'-cyclic AMP + diphosphate</text>
        <dbReference type="Rhea" id="RHEA:15389"/>
        <dbReference type="ChEBI" id="CHEBI:30616"/>
        <dbReference type="ChEBI" id="CHEBI:33019"/>
        <dbReference type="ChEBI" id="CHEBI:58165"/>
        <dbReference type="EC" id="4.6.1.1"/>
    </reaction>
</comment>
<feature type="transmembrane region" description="Helical" evidence="19">
    <location>
        <begin position="92"/>
        <end position="109"/>
    </location>
</feature>
<evidence type="ECO:0000256" key="11">
    <source>
        <dbReference type="ARBA" id="ARBA00022998"/>
    </source>
</evidence>
<feature type="binding site" evidence="16">
    <location>
        <begin position="298"/>
        <end position="303"/>
    </location>
    <ligand>
        <name>ATP</name>
        <dbReference type="ChEBI" id="CHEBI:30616"/>
    </ligand>
</feature>
<dbReference type="EC" id="4.6.1.1" evidence="15"/>
<dbReference type="GO" id="GO:0004016">
    <property type="term" value="F:adenylate cyclase activity"/>
    <property type="evidence" value="ECO:0007669"/>
    <property type="project" value="UniProtKB-EC"/>
</dbReference>
<feature type="transmembrane region" description="Helical" evidence="19">
    <location>
        <begin position="736"/>
        <end position="753"/>
    </location>
</feature>
<keyword evidence="5 15" id="KW-0479">Metal-binding</keyword>
<evidence type="ECO:0000256" key="14">
    <source>
        <dbReference type="ARBA" id="ARBA00023239"/>
    </source>
</evidence>
<evidence type="ECO:0000256" key="6">
    <source>
        <dbReference type="ARBA" id="ARBA00022737"/>
    </source>
</evidence>
<feature type="transmembrane region" description="Helical" evidence="19">
    <location>
        <begin position="677"/>
        <end position="698"/>
    </location>
</feature>
<dbReference type="GO" id="GO:0005524">
    <property type="term" value="F:ATP binding"/>
    <property type="evidence" value="ECO:0007669"/>
    <property type="project" value="UniProtKB-UniRule"/>
</dbReference>
<dbReference type="FunFam" id="3.30.70.1230:FF:000001">
    <property type="entry name" value="Adenylate cyclase"/>
    <property type="match status" value="1"/>
</dbReference>
<protein>
    <recommendedName>
        <fullName evidence="15">Adenylate cyclase type 1</fullName>
        <ecNumber evidence="15">4.6.1.1</ecNumber>
    </recommendedName>
</protein>
<feature type="transmembrane region" description="Helical" evidence="19">
    <location>
        <begin position="204"/>
        <end position="224"/>
    </location>
</feature>
<dbReference type="InterPro" id="IPR018297">
    <property type="entry name" value="A/G_cyclase_CS"/>
</dbReference>
<reference evidence="21" key="1">
    <citation type="submission" date="2023-05" db="EMBL/GenBank/DDBJ databases">
        <title>High-quality long-read genome of Scophthalmus maximus.</title>
        <authorList>
            <person name="Lien S."/>
            <person name="Martinez P."/>
        </authorList>
    </citation>
    <scope>NUCLEOTIDE SEQUENCE [LARGE SCALE GENOMIC DNA]</scope>
</reference>
<reference evidence="21" key="2">
    <citation type="submission" date="2025-08" db="UniProtKB">
        <authorList>
            <consortium name="Ensembl"/>
        </authorList>
    </citation>
    <scope>IDENTIFICATION</scope>
</reference>
<dbReference type="InterPro" id="IPR001054">
    <property type="entry name" value="A/G_cyclase"/>
</dbReference>
<evidence type="ECO:0000256" key="10">
    <source>
        <dbReference type="ARBA" id="ARBA00022989"/>
    </source>
</evidence>
<dbReference type="Pfam" id="PF16214">
    <property type="entry name" value="AC_N"/>
    <property type="match status" value="1"/>
</dbReference>
<evidence type="ECO:0000256" key="2">
    <source>
        <dbReference type="ARBA" id="ARBA00001936"/>
    </source>
</evidence>
<dbReference type="PANTHER" id="PTHR45627:SF24">
    <property type="entry name" value="ADENYLATE CYCLASE"/>
    <property type="match status" value="1"/>
</dbReference>
<feature type="domain" description="Guanylate cyclase" evidence="20">
    <location>
        <begin position="293"/>
        <end position="420"/>
    </location>
</feature>
<dbReference type="FunFam" id="3.30.70.1230:FF:000002">
    <property type="entry name" value="Adenylate cyclase"/>
    <property type="match status" value="1"/>
</dbReference>
<feature type="binding site" evidence="17">
    <location>
        <position position="298"/>
    </location>
    <ligand>
        <name>Mg(2+)</name>
        <dbReference type="ChEBI" id="CHEBI:18420"/>
        <label>1</label>
        <note>catalytic</note>
    </ligand>
</feature>
<feature type="transmembrane region" description="Helical" evidence="19">
    <location>
        <begin position="635"/>
        <end position="657"/>
    </location>
</feature>